<dbReference type="Pfam" id="PF08241">
    <property type="entry name" value="Methyltransf_11"/>
    <property type="match status" value="1"/>
</dbReference>
<evidence type="ECO:0000313" key="7">
    <source>
        <dbReference type="Proteomes" id="UP000255269"/>
    </source>
</evidence>
<dbReference type="InterPro" id="IPR029063">
    <property type="entry name" value="SAM-dependent_MTases_sf"/>
</dbReference>
<evidence type="ECO:0000313" key="3">
    <source>
        <dbReference type="EMBL" id="KPH55803.1"/>
    </source>
</evidence>
<dbReference type="EMBL" id="UGJF01000001">
    <property type="protein sequence ID" value="STQ88837.1"/>
    <property type="molecule type" value="Genomic_DNA"/>
</dbReference>
<reference evidence="4 7" key="2">
    <citation type="submission" date="2018-06" db="EMBL/GenBank/DDBJ databases">
        <authorList>
            <consortium name="Pathogen Informatics"/>
            <person name="Doyle S."/>
        </authorList>
    </citation>
    <scope>NUCLEOTIDE SEQUENCE [LARGE SCALE GENOMIC DNA]</scope>
    <source>
        <strain evidence="4 7">NCTC13156</strain>
    </source>
</reference>
<accession>A0A0N1MPT7</accession>
<gene>
    <name evidence="4" type="primary">bioC</name>
    <name evidence="3" type="ORF">HPU229334_06415</name>
    <name evidence="2" type="ORF">HPU229336_01785</name>
    <name evidence="4" type="ORF">NCTC13156_01692</name>
</gene>
<proteinExistence type="predicted"/>
<organism evidence="3 6">
    <name type="scientific">Helicobacter pullorum</name>
    <dbReference type="NCBI Taxonomy" id="35818"/>
    <lineage>
        <taxon>Bacteria</taxon>
        <taxon>Pseudomonadati</taxon>
        <taxon>Campylobacterota</taxon>
        <taxon>Epsilonproteobacteria</taxon>
        <taxon>Campylobacterales</taxon>
        <taxon>Helicobacteraceae</taxon>
        <taxon>Helicobacter</taxon>
    </lineage>
</organism>
<dbReference type="PATRIC" id="fig|35818.10.peg.380"/>
<dbReference type="RefSeq" id="WP_054197999.1">
    <property type="nucleotide sequence ID" value="NZ_CAJFGW010000005.1"/>
</dbReference>
<dbReference type="Gene3D" id="3.40.50.150">
    <property type="entry name" value="Vaccinia Virus protein VP39"/>
    <property type="match status" value="1"/>
</dbReference>
<name>A0A0N1MPT7_9HELI</name>
<dbReference type="EMBL" id="JNUR01000015">
    <property type="protein sequence ID" value="KPH50651.1"/>
    <property type="molecule type" value="Genomic_DNA"/>
</dbReference>
<dbReference type="EMBL" id="JNOC01000032">
    <property type="protein sequence ID" value="KPH55803.1"/>
    <property type="molecule type" value="Genomic_DNA"/>
</dbReference>
<dbReference type="Proteomes" id="UP000037800">
    <property type="component" value="Unassembled WGS sequence"/>
</dbReference>
<feature type="domain" description="Methyltransferase type 11" evidence="1">
    <location>
        <begin position="48"/>
        <end position="123"/>
    </location>
</feature>
<evidence type="ECO:0000313" key="2">
    <source>
        <dbReference type="EMBL" id="KPH50651.1"/>
    </source>
</evidence>
<dbReference type="Proteomes" id="UP000037997">
    <property type="component" value="Unassembled WGS sequence"/>
</dbReference>
<evidence type="ECO:0000313" key="6">
    <source>
        <dbReference type="Proteomes" id="UP000037997"/>
    </source>
</evidence>
<dbReference type="CDD" id="cd02440">
    <property type="entry name" value="AdoMet_MTases"/>
    <property type="match status" value="1"/>
</dbReference>
<protein>
    <submittedName>
        <fullName evidence="3">Biotin biosynthesis protein BioC</fullName>
    </submittedName>
    <submittedName>
        <fullName evidence="4">Biotin synthesis protein</fullName>
    </submittedName>
</protein>
<dbReference type="SUPFAM" id="SSF53335">
    <property type="entry name" value="S-adenosyl-L-methionine-dependent methyltransferases"/>
    <property type="match status" value="1"/>
</dbReference>
<evidence type="ECO:0000313" key="4">
    <source>
        <dbReference type="EMBL" id="STQ88837.1"/>
    </source>
</evidence>
<dbReference type="STRING" id="35818.HPU229336_01785"/>
<reference evidence="5 6" key="1">
    <citation type="submission" date="2014-06" db="EMBL/GenBank/DDBJ databases">
        <title>Helicobacter pullorum isolates in fresh chicken meat - phenotypic and genotypic features.</title>
        <authorList>
            <person name="Borges V."/>
            <person name="Santos A."/>
            <person name="Correia C.B."/>
            <person name="Saraiva M."/>
            <person name="Menard A."/>
            <person name="Vieira L."/>
            <person name="Sampaio D.A."/>
            <person name="Gomes J.P."/>
            <person name="Oleastro M."/>
        </authorList>
    </citation>
    <scope>NUCLEOTIDE SEQUENCE [LARGE SCALE GENOMIC DNA]</scope>
    <source>
        <strain evidence="3 6">229334/12</strain>
        <strain evidence="2 5">229336/12</strain>
    </source>
</reference>
<dbReference type="InterPro" id="IPR013216">
    <property type="entry name" value="Methyltransf_11"/>
</dbReference>
<evidence type="ECO:0000313" key="5">
    <source>
        <dbReference type="Proteomes" id="UP000037800"/>
    </source>
</evidence>
<dbReference type="Proteomes" id="UP000255269">
    <property type="component" value="Unassembled WGS sequence"/>
</dbReference>
<evidence type="ECO:0000259" key="1">
    <source>
        <dbReference type="Pfam" id="PF08241"/>
    </source>
</evidence>
<sequence length="243" mass="28508">MLKSKLQKTFLKAQNTYTSAAIIQEKMQNTLLEILMKHKQKIHFQNILELGCGNGSFSKKICNLLTFEHFLALDIVDFSKEFVGEKIQFLQFDMENIKMIKNFYQNLPFDFIASNAALQWCNQNILLPKLSSLACKNAYLLLGIFGTKNLFEIKKFLGVGLEYLDIHQYYDILKKDWDILECFSTLETLHFHTPIEVFRHLKNTGVNVYGDSFILTKKRLLAYQEYFNNQLTYEPIYLLAQKR</sequence>
<dbReference type="AlphaFoldDB" id="A0A0N1MPT7"/>
<dbReference type="GO" id="GO:0008757">
    <property type="term" value="F:S-adenosylmethionine-dependent methyltransferase activity"/>
    <property type="evidence" value="ECO:0007669"/>
    <property type="project" value="InterPro"/>
</dbReference>